<keyword evidence="4" id="KW-1185">Reference proteome</keyword>
<dbReference type="Pfam" id="PF13411">
    <property type="entry name" value="MerR_1"/>
    <property type="match status" value="1"/>
</dbReference>
<name>A0A5A7S5J8_9NOCA</name>
<dbReference type="CDD" id="cd00592">
    <property type="entry name" value="HTH_MerR-like"/>
    <property type="match status" value="1"/>
</dbReference>
<gene>
    <name evidence="3" type="ORF">FOY51_22825</name>
</gene>
<sequence length="289" mass="31445">MTDHALYSIGDAAQRTGLPVKTIRFYADRGIVPAAGHTATGYRLYDQAALARLDLVRSLRNLGLDLATITAVLRRGELLPDVAATHAHALASEIRVLRLRRAVLAKVADGELDPKQLSTLAQLSDDGRARVVDEFLAAVFGNLSDLDGIVRTLAPDLPDDPSVEQIEAWVELAELSRDAEFRASFRRVVECFADERARRDSPILQRDLAARLCDVVAPALAAGLDPASAEAATLVAGLGDADRLRSWLVDVADPRRERYLRLLAVINGWQVPESQASVFQWAARALRAG</sequence>
<keyword evidence="1" id="KW-0238">DNA-binding</keyword>
<dbReference type="SUPFAM" id="SSF46955">
    <property type="entry name" value="Putative DNA-binding domain"/>
    <property type="match status" value="1"/>
</dbReference>
<dbReference type="PROSITE" id="PS50937">
    <property type="entry name" value="HTH_MERR_2"/>
    <property type="match status" value="1"/>
</dbReference>
<dbReference type="PANTHER" id="PTHR30204">
    <property type="entry name" value="REDOX-CYCLING DRUG-SENSING TRANSCRIPTIONAL ACTIVATOR SOXR"/>
    <property type="match status" value="1"/>
</dbReference>
<dbReference type="RefSeq" id="WP_149432577.1">
    <property type="nucleotide sequence ID" value="NZ_VLNY01000015.1"/>
</dbReference>
<dbReference type="SMART" id="SM00422">
    <property type="entry name" value="HTH_MERR"/>
    <property type="match status" value="1"/>
</dbReference>
<proteinExistence type="predicted"/>
<dbReference type="EMBL" id="VLNY01000015">
    <property type="protein sequence ID" value="KAA0019481.1"/>
    <property type="molecule type" value="Genomic_DNA"/>
</dbReference>
<dbReference type="AlphaFoldDB" id="A0A5A7S5J8"/>
<feature type="domain" description="HTH merR-type" evidence="2">
    <location>
        <begin position="6"/>
        <end position="75"/>
    </location>
</feature>
<protein>
    <submittedName>
        <fullName evidence="3">MerR family transcriptional regulator</fullName>
    </submittedName>
</protein>
<dbReference type="GO" id="GO:0003677">
    <property type="term" value="F:DNA binding"/>
    <property type="evidence" value="ECO:0007669"/>
    <property type="project" value="UniProtKB-KW"/>
</dbReference>
<dbReference type="Proteomes" id="UP000322244">
    <property type="component" value="Unassembled WGS sequence"/>
</dbReference>
<dbReference type="OrthoDB" id="9809391at2"/>
<evidence type="ECO:0000313" key="4">
    <source>
        <dbReference type="Proteomes" id="UP000322244"/>
    </source>
</evidence>
<dbReference type="InterPro" id="IPR009061">
    <property type="entry name" value="DNA-bd_dom_put_sf"/>
</dbReference>
<comment type="caution">
    <text evidence="3">The sequence shown here is derived from an EMBL/GenBank/DDBJ whole genome shotgun (WGS) entry which is preliminary data.</text>
</comment>
<dbReference type="GO" id="GO:0003700">
    <property type="term" value="F:DNA-binding transcription factor activity"/>
    <property type="evidence" value="ECO:0007669"/>
    <property type="project" value="InterPro"/>
</dbReference>
<evidence type="ECO:0000256" key="1">
    <source>
        <dbReference type="ARBA" id="ARBA00023125"/>
    </source>
</evidence>
<dbReference type="InterPro" id="IPR047057">
    <property type="entry name" value="MerR_fam"/>
</dbReference>
<dbReference type="PANTHER" id="PTHR30204:SF93">
    <property type="entry name" value="HTH MERR-TYPE DOMAIN-CONTAINING PROTEIN"/>
    <property type="match status" value="1"/>
</dbReference>
<dbReference type="InterPro" id="IPR000551">
    <property type="entry name" value="MerR-type_HTH_dom"/>
</dbReference>
<organism evidence="3 4">
    <name type="scientific">Antrihabitans cavernicola</name>
    <dbReference type="NCBI Taxonomy" id="2495913"/>
    <lineage>
        <taxon>Bacteria</taxon>
        <taxon>Bacillati</taxon>
        <taxon>Actinomycetota</taxon>
        <taxon>Actinomycetes</taxon>
        <taxon>Mycobacteriales</taxon>
        <taxon>Nocardiaceae</taxon>
        <taxon>Antrihabitans</taxon>
    </lineage>
</organism>
<accession>A0A5A7S5J8</accession>
<reference evidence="3 4" key="1">
    <citation type="submission" date="2019-07" db="EMBL/GenBank/DDBJ databases">
        <title>Rhodococcus cavernicolus sp. nov., isolated from a cave.</title>
        <authorList>
            <person name="Lee S.D."/>
        </authorList>
    </citation>
    <scope>NUCLEOTIDE SEQUENCE [LARGE SCALE GENOMIC DNA]</scope>
    <source>
        <strain evidence="3 4">C1-24</strain>
    </source>
</reference>
<dbReference type="PRINTS" id="PR00040">
    <property type="entry name" value="HTHMERR"/>
</dbReference>
<evidence type="ECO:0000259" key="2">
    <source>
        <dbReference type="PROSITE" id="PS50937"/>
    </source>
</evidence>
<dbReference type="Gene3D" id="1.10.1660.10">
    <property type="match status" value="1"/>
</dbReference>
<evidence type="ECO:0000313" key="3">
    <source>
        <dbReference type="EMBL" id="KAA0019481.1"/>
    </source>
</evidence>